<dbReference type="FunFam" id="1.10.10.10:FF:000322">
    <property type="entry name" value="Probable disease resistance protein At1g63360"/>
    <property type="match status" value="1"/>
</dbReference>
<name>A0A1U7WDA4_NICSY</name>
<dbReference type="Gene3D" id="2.40.50.40">
    <property type="match status" value="1"/>
</dbReference>
<keyword evidence="8" id="KW-1185">Reference proteome</keyword>
<proteinExistence type="inferred from homology"/>
<organism evidence="8 9">
    <name type="scientific">Nicotiana sylvestris</name>
    <name type="common">Wood tobacco</name>
    <name type="synonym">South American tobacco</name>
    <dbReference type="NCBI Taxonomy" id="4096"/>
    <lineage>
        <taxon>Eukaryota</taxon>
        <taxon>Viridiplantae</taxon>
        <taxon>Streptophyta</taxon>
        <taxon>Embryophyta</taxon>
        <taxon>Tracheophyta</taxon>
        <taxon>Spermatophyta</taxon>
        <taxon>Magnoliopsida</taxon>
        <taxon>eudicotyledons</taxon>
        <taxon>Gunneridae</taxon>
        <taxon>Pentapetalae</taxon>
        <taxon>asterids</taxon>
        <taxon>lamiids</taxon>
        <taxon>Solanales</taxon>
        <taxon>Solanaceae</taxon>
        <taxon>Nicotianoideae</taxon>
        <taxon>Nicotianeae</taxon>
        <taxon>Nicotiana</taxon>
    </lineage>
</organism>
<dbReference type="KEGG" id="nsy:104222978"/>
<keyword evidence="3" id="KW-0677">Repeat</keyword>
<accession>A0A1U7WDA4</accession>
<dbReference type="Pfam" id="PF24626">
    <property type="entry name" value="SH3_Tf2-1"/>
    <property type="match status" value="1"/>
</dbReference>
<dbReference type="PANTHER" id="PTHR15140">
    <property type="entry name" value="TUBULIN-SPECIFIC CHAPERONE E"/>
    <property type="match status" value="1"/>
</dbReference>
<keyword evidence="2" id="KW-0433">Leucine-rich repeat</keyword>
<feature type="domain" description="Chromo" evidence="7">
    <location>
        <begin position="90"/>
        <end position="148"/>
    </location>
</feature>
<keyword evidence="4" id="KW-0547">Nucleotide-binding</keyword>
<dbReference type="InterPro" id="IPR036388">
    <property type="entry name" value="WH-like_DNA-bd_sf"/>
</dbReference>
<dbReference type="PROSITE" id="PS50013">
    <property type="entry name" value="CHROMO_2"/>
    <property type="match status" value="1"/>
</dbReference>
<dbReference type="InterPro" id="IPR016197">
    <property type="entry name" value="Chromo-like_dom_sf"/>
</dbReference>
<dbReference type="eggNOG" id="KOG0017">
    <property type="taxonomic scope" value="Eukaryota"/>
</dbReference>
<evidence type="ECO:0000256" key="5">
    <source>
        <dbReference type="ARBA" id="ARBA00022821"/>
    </source>
</evidence>
<reference evidence="8" key="1">
    <citation type="journal article" date="2013" name="Genome Biol.">
        <title>Reference genomes and transcriptomes of Nicotiana sylvestris and Nicotiana tomentosiformis.</title>
        <authorList>
            <person name="Sierro N."/>
            <person name="Battey J.N."/>
            <person name="Ouadi S."/>
            <person name="Bovet L."/>
            <person name="Goepfert S."/>
            <person name="Bakaher N."/>
            <person name="Peitsch M.C."/>
            <person name="Ivanov N.V."/>
        </authorList>
    </citation>
    <scope>NUCLEOTIDE SEQUENCE [LARGE SCALE GENOMIC DNA]</scope>
</reference>
<sequence>MVKIPKWYLFAGVHDPRLLQKYIGPLSIERRIGKVAYCVDTPAWWKIHLVFHVILLKPFLEDTEDPSLSHLTIPSIRGPNSTGKRRVKAILDDRVIHASRKDHQEFVVKWHGCDAEENTWERGTNLKAYKSLIEDYFASMKVMQSSYDHLEDHLKPYLLYMGSFLEDYRIPVSDLLKLWMGEEFVLDVVIENMEEAARVCLNDLLNRSLVMVSEKRLDGDIKYCILHDVVYHSEYRLDKVPLLDSEETKSLEYIAHLVFNTWSRSDPLPLLAKLRLVRVLHFLDVEFPRSWATAVKSLTHLRYLAIKDFDLTSNRWGYLKTSPATIRKMIKLRHVNLTELLLLWEDSCDLVLFEESSETMLENLKTFSTCTIYEDEKNPRFWWRFSNIEELNLGIVGISAIPLFPIPEVHTQLQSLELYLLEASGFESSVGWTSCFVFPSNLRQLSLLEICLTEEMASNIARLRKLESLKLTKTDFLGENSWDVTDVEFPALIYLSLLSRDIRGRNASEESFPMLEQLVIHGCRDLEEIPLSFADIPTLQLIEVEDCLNSIGDSAMDIKREVEETSRCDNLQVLISKKYRQLIKAGKTVQHC</sequence>
<dbReference type="Pfam" id="PF00385">
    <property type="entry name" value="Chromo"/>
    <property type="match status" value="1"/>
</dbReference>
<dbReference type="GeneID" id="104222978"/>
<evidence type="ECO:0000256" key="1">
    <source>
        <dbReference type="ARBA" id="ARBA00008894"/>
    </source>
</evidence>
<dbReference type="CDD" id="cd00024">
    <property type="entry name" value="CD_CSD"/>
    <property type="match status" value="1"/>
</dbReference>
<gene>
    <name evidence="9" type="primary">LOC104222978</name>
</gene>
<dbReference type="eggNOG" id="KOG4658">
    <property type="taxonomic scope" value="Eukaryota"/>
</dbReference>
<dbReference type="Gene3D" id="3.80.10.10">
    <property type="entry name" value="Ribonuclease Inhibitor"/>
    <property type="match status" value="1"/>
</dbReference>
<dbReference type="GO" id="GO:0006952">
    <property type="term" value="P:defense response"/>
    <property type="evidence" value="ECO:0007669"/>
    <property type="project" value="UniProtKB-KW"/>
</dbReference>
<evidence type="ECO:0000256" key="6">
    <source>
        <dbReference type="ARBA" id="ARBA00022840"/>
    </source>
</evidence>
<dbReference type="RefSeq" id="XP_009772629.1">
    <property type="nucleotide sequence ID" value="XM_009774327.1"/>
</dbReference>
<dbReference type="InterPro" id="IPR032675">
    <property type="entry name" value="LRR_dom_sf"/>
</dbReference>
<dbReference type="Proteomes" id="UP000189701">
    <property type="component" value="Unplaced"/>
</dbReference>
<protein>
    <submittedName>
        <fullName evidence="9">Late blight resistance protein R1-A-like</fullName>
    </submittedName>
</protein>
<dbReference type="Gene3D" id="1.10.10.10">
    <property type="entry name" value="Winged helix-like DNA-binding domain superfamily/Winged helix DNA-binding domain"/>
    <property type="match status" value="1"/>
</dbReference>
<evidence type="ECO:0000256" key="2">
    <source>
        <dbReference type="ARBA" id="ARBA00022614"/>
    </source>
</evidence>
<comment type="similarity">
    <text evidence="1">Belongs to the disease resistance NB-LRR family.</text>
</comment>
<dbReference type="SUPFAM" id="SSF52058">
    <property type="entry name" value="L domain-like"/>
    <property type="match status" value="1"/>
</dbReference>
<dbReference type="Pfam" id="PF23559">
    <property type="entry name" value="WHD_DRP"/>
    <property type="match status" value="1"/>
</dbReference>
<evidence type="ECO:0000256" key="3">
    <source>
        <dbReference type="ARBA" id="ARBA00022737"/>
    </source>
</evidence>
<dbReference type="PANTHER" id="PTHR15140:SF40">
    <property type="entry name" value="LATE BLIGHT RESISTANCE PROTEIN HOMOLOG R1C-3"/>
    <property type="match status" value="1"/>
</dbReference>
<dbReference type="GO" id="GO:0005524">
    <property type="term" value="F:ATP binding"/>
    <property type="evidence" value="ECO:0007669"/>
    <property type="project" value="UniProtKB-KW"/>
</dbReference>
<dbReference type="InterPro" id="IPR058922">
    <property type="entry name" value="WHD_DRP"/>
</dbReference>
<reference evidence="9" key="2">
    <citation type="submission" date="2025-08" db="UniProtKB">
        <authorList>
            <consortium name="RefSeq"/>
        </authorList>
    </citation>
    <scope>IDENTIFICATION</scope>
    <source>
        <tissue evidence="9">Leaf</tissue>
    </source>
</reference>
<evidence type="ECO:0000313" key="9">
    <source>
        <dbReference type="RefSeq" id="XP_009772629.1"/>
    </source>
</evidence>
<evidence type="ECO:0000313" key="8">
    <source>
        <dbReference type="Proteomes" id="UP000189701"/>
    </source>
</evidence>
<dbReference type="AlphaFoldDB" id="A0A1U7WDA4"/>
<dbReference type="SMART" id="SM00298">
    <property type="entry name" value="CHROMO"/>
    <property type="match status" value="1"/>
</dbReference>
<dbReference type="SUPFAM" id="SSF54160">
    <property type="entry name" value="Chromo domain-like"/>
    <property type="match status" value="1"/>
</dbReference>
<keyword evidence="5" id="KW-0611">Plant defense</keyword>
<evidence type="ECO:0000256" key="4">
    <source>
        <dbReference type="ARBA" id="ARBA00022741"/>
    </source>
</evidence>
<evidence type="ECO:0000259" key="7">
    <source>
        <dbReference type="PROSITE" id="PS50013"/>
    </source>
</evidence>
<dbReference type="InterPro" id="IPR000953">
    <property type="entry name" value="Chromo/chromo_shadow_dom"/>
</dbReference>
<keyword evidence="6" id="KW-0067">ATP-binding</keyword>
<dbReference type="InterPro" id="IPR023780">
    <property type="entry name" value="Chromo_domain"/>
</dbReference>
<dbReference type="InterPro" id="IPR056924">
    <property type="entry name" value="SH3_Tf2-1"/>
</dbReference>